<feature type="compositionally biased region" description="Low complexity" evidence="2">
    <location>
        <begin position="455"/>
        <end position="464"/>
    </location>
</feature>
<protein>
    <recommendedName>
        <fullName evidence="3">Zn(2)-C6 fungal-type domain-containing protein</fullName>
    </recommendedName>
</protein>
<feature type="compositionally biased region" description="Low complexity" evidence="2">
    <location>
        <begin position="405"/>
        <end position="416"/>
    </location>
</feature>
<accession>A0A0P7BJK0</accession>
<keyword evidence="5" id="KW-1185">Reference proteome</keyword>
<comment type="caution">
    <text evidence="4">The sequence shown here is derived from an EMBL/GenBank/DDBJ whole genome shotgun (WGS) entry which is preliminary data.</text>
</comment>
<dbReference type="Gene3D" id="4.10.240.10">
    <property type="entry name" value="Zn(2)-C6 fungal-type DNA-binding domain"/>
    <property type="match status" value="1"/>
</dbReference>
<feature type="region of interest" description="Disordered" evidence="2">
    <location>
        <begin position="302"/>
        <end position="357"/>
    </location>
</feature>
<dbReference type="InterPro" id="IPR001138">
    <property type="entry name" value="Zn2Cys6_DnaBD"/>
</dbReference>
<dbReference type="AlphaFoldDB" id="A0A0P7BJK0"/>
<dbReference type="InterPro" id="IPR036864">
    <property type="entry name" value="Zn2-C6_fun-type_DNA-bd_sf"/>
</dbReference>
<dbReference type="STRING" id="78410.A0A0P7BJK0"/>
<gene>
    <name evidence="4" type="ORF">AK830_g6317</name>
</gene>
<dbReference type="PROSITE" id="PS50048">
    <property type="entry name" value="ZN2_CY6_FUNGAL_2"/>
    <property type="match status" value="1"/>
</dbReference>
<dbReference type="CDD" id="cd00067">
    <property type="entry name" value="GAL4"/>
    <property type="match status" value="1"/>
</dbReference>
<proteinExistence type="predicted"/>
<organism evidence="4 5">
    <name type="scientific">Neonectria ditissima</name>
    <dbReference type="NCBI Taxonomy" id="78410"/>
    <lineage>
        <taxon>Eukaryota</taxon>
        <taxon>Fungi</taxon>
        <taxon>Dikarya</taxon>
        <taxon>Ascomycota</taxon>
        <taxon>Pezizomycotina</taxon>
        <taxon>Sordariomycetes</taxon>
        <taxon>Hypocreomycetidae</taxon>
        <taxon>Hypocreales</taxon>
        <taxon>Nectriaceae</taxon>
        <taxon>Neonectria</taxon>
    </lineage>
</organism>
<dbReference type="EMBL" id="LKCW01000088">
    <property type="protein sequence ID" value="KPM40230.1"/>
    <property type="molecule type" value="Genomic_DNA"/>
</dbReference>
<dbReference type="OrthoDB" id="5394557at2759"/>
<dbReference type="GO" id="GO:0000981">
    <property type="term" value="F:DNA-binding transcription factor activity, RNA polymerase II-specific"/>
    <property type="evidence" value="ECO:0007669"/>
    <property type="project" value="InterPro"/>
</dbReference>
<dbReference type="Proteomes" id="UP000050424">
    <property type="component" value="Unassembled WGS sequence"/>
</dbReference>
<name>A0A0P7BJK0_9HYPO</name>
<dbReference type="SMART" id="SM00066">
    <property type="entry name" value="GAL4"/>
    <property type="match status" value="1"/>
</dbReference>
<feature type="compositionally biased region" description="Polar residues" evidence="2">
    <location>
        <begin position="346"/>
        <end position="357"/>
    </location>
</feature>
<feature type="region of interest" description="Disordered" evidence="2">
    <location>
        <begin position="1"/>
        <end position="55"/>
    </location>
</feature>
<dbReference type="SUPFAM" id="SSF57701">
    <property type="entry name" value="Zn2/Cys6 DNA-binding domain"/>
    <property type="match status" value="1"/>
</dbReference>
<keyword evidence="1" id="KW-0539">Nucleus</keyword>
<feature type="compositionally biased region" description="Low complexity" evidence="2">
    <location>
        <begin position="302"/>
        <end position="329"/>
    </location>
</feature>
<dbReference type="PROSITE" id="PS00463">
    <property type="entry name" value="ZN2_CY6_FUNGAL_1"/>
    <property type="match status" value="1"/>
</dbReference>
<sequence>MVTTYYPNGEGRRDNGRVEAYPSSYTERRNDTFPVYPNPRASPAGETEDPSPQRKRIAVACGRCRKRKIRCSGDTGDGVPCNNCKNAGFDPCLYLRVASQETQLMNENFGYSVDASRQYHSRGSAIAPAPIASSSQASSQYGVISPERAGESSTMASFPYNGRAFDNATSWATYLVAENAAPFQGSHAGEVLLEEARRQQNQRRREEIQRNREAARAARAVRAEHRRQVEQGTEAMNPFANLVHRPSHVICTFQQIHNGNNTAAASASGSSAGSVAVAEVPERPFPFSRLSATTAGRAALAAAGGSPYRNDSSSPVHSRSSQSSASGTSPGTPDSDGSASGYPSYEPSSSMPTTAASYPSLTLNTQLTRHSDLYAPTGTSDAAVYSPGSTTADSMRSPGSGPDMTYRYTDTTTSDTGSPIPAITSLHMNSRGATPHGSSFVTNNHGEHAQYMMPGDVAGASDADAGADDSDSKVAGLRT</sequence>
<dbReference type="Pfam" id="PF00172">
    <property type="entry name" value="Zn_clus"/>
    <property type="match status" value="1"/>
</dbReference>
<feature type="domain" description="Zn(2)-C6 fungal-type" evidence="3">
    <location>
        <begin position="60"/>
        <end position="94"/>
    </location>
</feature>
<feature type="region of interest" description="Disordered" evidence="2">
    <location>
        <begin position="372"/>
        <end position="479"/>
    </location>
</feature>
<evidence type="ECO:0000256" key="2">
    <source>
        <dbReference type="SAM" id="MobiDB-lite"/>
    </source>
</evidence>
<evidence type="ECO:0000259" key="3">
    <source>
        <dbReference type="PROSITE" id="PS50048"/>
    </source>
</evidence>
<evidence type="ECO:0000256" key="1">
    <source>
        <dbReference type="ARBA" id="ARBA00023242"/>
    </source>
</evidence>
<reference evidence="4 5" key="1">
    <citation type="submission" date="2015-09" db="EMBL/GenBank/DDBJ databases">
        <title>Draft genome of a European isolate of the apple canker pathogen Neonectria ditissima.</title>
        <authorList>
            <person name="Gomez-Cortecero A."/>
            <person name="Harrison R.J."/>
            <person name="Armitage A.D."/>
        </authorList>
    </citation>
    <scope>NUCLEOTIDE SEQUENCE [LARGE SCALE GENOMIC DNA]</scope>
    <source>
        <strain evidence="4 5">R09/05</strain>
    </source>
</reference>
<evidence type="ECO:0000313" key="5">
    <source>
        <dbReference type="Proteomes" id="UP000050424"/>
    </source>
</evidence>
<evidence type="ECO:0000313" key="4">
    <source>
        <dbReference type="EMBL" id="KPM40230.1"/>
    </source>
</evidence>
<dbReference type="GO" id="GO:0008270">
    <property type="term" value="F:zinc ion binding"/>
    <property type="evidence" value="ECO:0007669"/>
    <property type="project" value="InterPro"/>
</dbReference>
<feature type="compositionally biased region" description="Polar residues" evidence="2">
    <location>
        <begin position="426"/>
        <end position="444"/>
    </location>
</feature>